<dbReference type="PANTHER" id="PTHR36902">
    <property type="entry name" value="ENRICHED IN SURFACE-LABELED PROTEOME PROTEIN 9"/>
    <property type="match status" value="1"/>
</dbReference>
<keyword evidence="5" id="KW-1185">Reference proteome</keyword>
<dbReference type="AlphaFoldDB" id="A0AAV2I8D6"/>
<dbReference type="InterPro" id="IPR058831">
    <property type="entry name" value="LolA-like_dom_2nd"/>
</dbReference>
<sequence length="748" mass="84096">MKKSPKLRLLLVILQLVSWAYCSFDWHTPSYTCASTHTPRADPWVKLYIPNLPSQYSMKVEANIVQKNWTTEVEEHYDAHKSRASLSLTFNGSTTVSIFDYTIGEKYNIYPNGTCQTDVPTFDVYGYTKMGKLSHPALATVYEVFHFGTGFNQTYIGKEVVRGIPVDHWTSCQEWPDVGAKFQLDYYFSDPDYTMAGGVTQVPVRAVLNGSANNLNADMKKLTGTHHFTHIYDFTSFRAGPVLNEDVFRIPPGVVCRGKVNSKAMPSLPPEFEVSMEVIIPDSSLPPRQQFLRFDYEHELIETWSRMLVPEGFDFRTFRSGATTPTPKSLEPNKLTLLTISTVEDYRNEIVYVLNKGTMSCSIHAMTDGLYETTMAHGPSLFQVVIGTNEFVYQGQTNIRDMLVDVWAMESDGISQEVYFSAEDSEEETVDFSERVLKRSAQPSFTPTLVGMLLKNRTAVNNGKLSPFFKEIFATSNDSMTWSGLSDDAQANVPTDKAKQATGDQTAWGLQLERSLNQRISEKLVHFFHFSPAYTVSTQFQISSCYSDEETATVTFLVNASYSVVEKSYYLFKNALRSALARESKLSILQISNLYTVPMKNNSYATYYVPQISLTLLGRPPVKNSKQVPLMLAKDMLHEAVKNGIAFYVSYSTAPTWFDVDRNTFSLRSSNDTLDPETFFSSYGNDKPFKDSGNTSENGSATLYTPGAVAGIAFGMLVLGAALCLTVVYLLYRRRHPGQSFIPYRLTN</sequence>
<protein>
    <recommendedName>
        <fullName evidence="3">LolA-like domain-containing protein</fullName>
    </recommendedName>
</protein>
<feature type="domain" description="LolA-like" evidence="3">
    <location>
        <begin position="49"/>
        <end position="236"/>
    </location>
</feature>
<evidence type="ECO:0000256" key="1">
    <source>
        <dbReference type="SAM" id="Phobius"/>
    </source>
</evidence>
<gene>
    <name evidence="4" type="ORF">GSLYS_00016502001</name>
</gene>
<evidence type="ECO:0000313" key="5">
    <source>
        <dbReference type="Proteomes" id="UP001497497"/>
    </source>
</evidence>
<dbReference type="Proteomes" id="UP001497497">
    <property type="component" value="Unassembled WGS sequence"/>
</dbReference>
<accession>A0AAV2I8D6</accession>
<evidence type="ECO:0000259" key="3">
    <source>
        <dbReference type="Pfam" id="PF25898"/>
    </source>
</evidence>
<keyword evidence="1" id="KW-1133">Transmembrane helix</keyword>
<name>A0AAV2I8D6_LYMST</name>
<dbReference type="Pfam" id="PF25898">
    <property type="entry name" value="LolA_2nd_metazoa"/>
    <property type="match status" value="2"/>
</dbReference>
<dbReference type="PANTHER" id="PTHR36902:SF1">
    <property type="entry name" value="ENRICHED IN SURFACE-LABELED PROTEOME PROTEIN 9"/>
    <property type="match status" value="1"/>
</dbReference>
<evidence type="ECO:0000313" key="4">
    <source>
        <dbReference type="EMBL" id="CAL1542968.1"/>
    </source>
</evidence>
<organism evidence="4 5">
    <name type="scientific">Lymnaea stagnalis</name>
    <name type="common">Great pond snail</name>
    <name type="synonym">Helix stagnalis</name>
    <dbReference type="NCBI Taxonomy" id="6523"/>
    <lineage>
        <taxon>Eukaryota</taxon>
        <taxon>Metazoa</taxon>
        <taxon>Spiralia</taxon>
        <taxon>Lophotrochozoa</taxon>
        <taxon>Mollusca</taxon>
        <taxon>Gastropoda</taxon>
        <taxon>Heterobranchia</taxon>
        <taxon>Euthyneura</taxon>
        <taxon>Panpulmonata</taxon>
        <taxon>Hygrophila</taxon>
        <taxon>Lymnaeoidea</taxon>
        <taxon>Lymnaeidae</taxon>
        <taxon>Lymnaea</taxon>
    </lineage>
</organism>
<dbReference type="EMBL" id="CAXITT010000517">
    <property type="protein sequence ID" value="CAL1542968.1"/>
    <property type="molecule type" value="Genomic_DNA"/>
</dbReference>
<feature type="signal peptide" evidence="2">
    <location>
        <begin position="1"/>
        <end position="22"/>
    </location>
</feature>
<comment type="caution">
    <text evidence="4">The sequence shown here is derived from an EMBL/GenBank/DDBJ whole genome shotgun (WGS) entry which is preliminary data.</text>
</comment>
<keyword evidence="1" id="KW-0812">Transmembrane</keyword>
<feature type="chain" id="PRO_5043416066" description="LolA-like domain-containing protein" evidence="2">
    <location>
        <begin position="23"/>
        <end position="748"/>
    </location>
</feature>
<proteinExistence type="predicted"/>
<feature type="domain" description="LolA-like" evidence="3">
    <location>
        <begin position="251"/>
        <end position="435"/>
    </location>
</feature>
<reference evidence="4 5" key="1">
    <citation type="submission" date="2024-04" db="EMBL/GenBank/DDBJ databases">
        <authorList>
            <consortium name="Genoscope - CEA"/>
            <person name="William W."/>
        </authorList>
    </citation>
    <scope>NUCLEOTIDE SEQUENCE [LARGE SCALE GENOMIC DNA]</scope>
</reference>
<feature type="transmembrane region" description="Helical" evidence="1">
    <location>
        <begin position="708"/>
        <end position="732"/>
    </location>
</feature>
<keyword evidence="1" id="KW-0472">Membrane</keyword>
<evidence type="ECO:0000256" key="2">
    <source>
        <dbReference type="SAM" id="SignalP"/>
    </source>
</evidence>
<keyword evidence="2" id="KW-0732">Signal</keyword>